<dbReference type="PANTHER" id="PTHR39327">
    <property type="match status" value="1"/>
</dbReference>
<dbReference type="RefSeq" id="WP_245884217.1">
    <property type="nucleotide sequence ID" value="NZ_LT960614.1"/>
</dbReference>
<gene>
    <name evidence="2" type="ORF">HDIA_1888</name>
</gene>
<proteinExistence type="predicted"/>
<dbReference type="Gene3D" id="3.10.620.30">
    <property type="match status" value="1"/>
</dbReference>
<evidence type="ECO:0000313" key="3">
    <source>
        <dbReference type="Proteomes" id="UP000223606"/>
    </source>
</evidence>
<dbReference type="PANTHER" id="PTHR39327:SF1">
    <property type="entry name" value="BLR5470 PROTEIN"/>
    <property type="match status" value="1"/>
</dbReference>
<dbReference type="EMBL" id="LT960614">
    <property type="protein sequence ID" value="SON55429.1"/>
    <property type="molecule type" value="Genomic_DNA"/>
</dbReference>
<keyword evidence="3" id="KW-1185">Reference proteome</keyword>
<accession>A0A2C9D5H5</accession>
<evidence type="ECO:0000313" key="2">
    <source>
        <dbReference type="EMBL" id="SON55429.1"/>
    </source>
</evidence>
<keyword evidence="1" id="KW-0732">Signal</keyword>
<feature type="chain" id="PRO_5012632438" description="Transglutaminase" evidence="1">
    <location>
        <begin position="29"/>
        <end position="203"/>
    </location>
</feature>
<evidence type="ECO:0008006" key="4">
    <source>
        <dbReference type="Google" id="ProtNLM"/>
    </source>
</evidence>
<name>A0A2C9D5H5_9HYPH</name>
<dbReference type="InterPro" id="IPR010319">
    <property type="entry name" value="Transglutaminase-like_Cys_pept"/>
</dbReference>
<organism evidence="2 3">
    <name type="scientific">Hartmannibacter diazotrophicus</name>
    <dbReference type="NCBI Taxonomy" id="1482074"/>
    <lineage>
        <taxon>Bacteria</taxon>
        <taxon>Pseudomonadati</taxon>
        <taxon>Pseudomonadota</taxon>
        <taxon>Alphaproteobacteria</taxon>
        <taxon>Hyphomicrobiales</taxon>
        <taxon>Pleomorphomonadaceae</taxon>
        <taxon>Hartmannibacter</taxon>
    </lineage>
</organism>
<protein>
    <recommendedName>
        <fullName evidence="4">Transglutaminase</fullName>
    </recommendedName>
</protein>
<dbReference type="Proteomes" id="UP000223606">
    <property type="component" value="Chromosome 1"/>
</dbReference>
<dbReference type="AlphaFoldDB" id="A0A2C9D5H5"/>
<evidence type="ECO:0000256" key="1">
    <source>
        <dbReference type="SAM" id="SignalP"/>
    </source>
</evidence>
<reference evidence="3" key="1">
    <citation type="submission" date="2017-09" db="EMBL/GenBank/DDBJ databases">
        <title>Genome sequence of Nannocystis excedens DSM 71.</title>
        <authorList>
            <person name="Blom J."/>
        </authorList>
    </citation>
    <scope>NUCLEOTIDE SEQUENCE [LARGE SCALE GENOMIC DNA]</scope>
    <source>
        <strain evidence="3">type strain: E19</strain>
    </source>
</reference>
<sequence length="203" mass="22707">MPRIVSKFCSVFAITLATILQFNGSALAAAEMQLLGKTSAPIGYVGFCKDNPRDCGQYTRRDLVVKLTKPTLNQLNTVNRTINAAVEPATDMDIYGVVERWAYPALKGDCEDYVLLKRRTLIQDGWPASALLVTVVRDEVGDGHAVLTVRTNRGDLILDNKTDVIRLWSDTDYHYVKRQSSEIQNAWDMISDNRAVEVGSIRR</sequence>
<feature type="signal peptide" evidence="1">
    <location>
        <begin position="1"/>
        <end position="28"/>
    </location>
</feature>
<dbReference type="KEGG" id="hdi:HDIA_1888"/>
<dbReference type="Pfam" id="PF06035">
    <property type="entry name" value="Peptidase_C93"/>
    <property type="match status" value="1"/>
</dbReference>